<name>A0ABV9B6I7_9ACTN</name>
<feature type="domain" description="Roadblock/LAMTOR2" evidence="1">
    <location>
        <begin position="2"/>
        <end position="107"/>
    </location>
</feature>
<gene>
    <name evidence="2" type="ORF">ACFPIH_52230</name>
</gene>
<dbReference type="InterPro" id="IPR053141">
    <property type="entry name" value="Mycobact_SerProt_Inhib_Rv3364c"/>
</dbReference>
<dbReference type="Proteomes" id="UP001595839">
    <property type="component" value="Unassembled WGS sequence"/>
</dbReference>
<accession>A0ABV9B6I7</accession>
<dbReference type="RefSeq" id="WP_381167421.1">
    <property type="nucleotide sequence ID" value="NZ_JBHSFK010000063.1"/>
</dbReference>
<dbReference type="EMBL" id="JBHSFK010000063">
    <property type="protein sequence ID" value="MFC4507880.1"/>
    <property type="molecule type" value="Genomic_DNA"/>
</dbReference>
<keyword evidence="3" id="KW-1185">Reference proteome</keyword>
<dbReference type="InterPro" id="IPR004942">
    <property type="entry name" value="Roadblock/LAMTOR2_dom"/>
</dbReference>
<dbReference type="Gene3D" id="3.30.450.30">
    <property type="entry name" value="Dynein light chain 2a, cytoplasmic"/>
    <property type="match status" value="1"/>
</dbReference>
<protein>
    <submittedName>
        <fullName evidence="2">Roadblock/LC7 domain-containing protein</fullName>
    </submittedName>
</protein>
<organism evidence="2 3">
    <name type="scientific">Streptomyces vulcanius</name>
    <dbReference type="NCBI Taxonomy" id="1441876"/>
    <lineage>
        <taxon>Bacteria</taxon>
        <taxon>Bacillati</taxon>
        <taxon>Actinomycetota</taxon>
        <taxon>Actinomycetes</taxon>
        <taxon>Kitasatosporales</taxon>
        <taxon>Streptomycetaceae</taxon>
        <taxon>Streptomyces</taxon>
    </lineage>
</organism>
<comment type="caution">
    <text evidence="2">The sequence shown here is derived from an EMBL/GenBank/DDBJ whole genome shotgun (WGS) entry which is preliminary data.</text>
</comment>
<evidence type="ECO:0000259" key="1">
    <source>
        <dbReference type="SMART" id="SM00960"/>
    </source>
</evidence>
<dbReference type="SMART" id="SM00960">
    <property type="entry name" value="Robl_LC7"/>
    <property type="match status" value="1"/>
</dbReference>
<dbReference type="PANTHER" id="PTHR36222">
    <property type="entry name" value="SERINE PROTEASE INHIBITOR RV3364C"/>
    <property type="match status" value="1"/>
</dbReference>
<evidence type="ECO:0000313" key="2">
    <source>
        <dbReference type="EMBL" id="MFC4507880.1"/>
    </source>
</evidence>
<sequence>MAWLLKQFVSQIPGVTHALLVSRDGIKLLDSDIHPDWADPWAAAFCGLASLAQNIKGPRGEKLPPSQMIIDRADCFFFLQFAGTSAVFKNHPGSVGGTLETVLGVITEPDAEVSTVGYEMQNLVNKFAPFMVTPVRQDV</sequence>
<dbReference type="SUPFAM" id="SSF103196">
    <property type="entry name" value="Roadblock/LC7 domain"/>
    <property type="match status" value="1"/>
</dbReference>
<dbReference type="Pfam" id="PF03259">
    <property type="entry name" value="Robl_LC7"/>
    <property type="match status" value="1"/>
</dbReference>
<reference evidence="3" key="1">
    <citation type="journal article" date="2019" name="Int. J. Syst. Evol. Microbiol.">
        <title>The Global Catalogue of Microorganisms (GCM) 10K type strain sequencing project: providing services to taxonomists for standard genome sequencing and annotation.</title>
        <authorList>
            <consortium name="The Broad Institute Genomics Platform"/>
            <consortium name="The Broad Institute Genome Sequencing Center for Infectious Disease"/>
            <person name="Wu L."/>
            <person name="Ma J."/>
        </authorList>
    </citation>
    <scope>NUCLEOTIDE SEQUENCE [LARGE SCALE GENOMIC DNA]</scope>
    <source>
        <strain evidence="3">CGMCC 4.7177</strain>
    </source>
</reference>
<evidence type="ECO:0000313" key="3">
    <source>
        <dbReference type="Proteomes" id="UP001595839"/>
    </source>
</evidence>
<dbReference type="PANTHER" id="PTHR36222:SF1">
    <property type="entry name" value="SERINE PROTEASE INHIBITOR RV3364C"/>
    <property type="match status" value="1"/>
</dbReference>
<proteinExistence type="predicted"/>